<dbReference type="CDD" id="cd04170">
    <property type="entry name" value="EF-G_bact"/>
    <property type="match status" value="1"/>
</dbReference>
<evidence type="ECO:0000256" key="5">
    <source>
        <dbReference type="ARBA" id="ARBA00022917"/>
    </source>
</evidence>
<dbReference type="GO" id="GO:0003746">
    <property type="term" value="F:translation elongation factor activity"/>
    <property type="evidence" value="ECO:0007669"/>
    <property type="project" value="UniProtKB-UniRule"/>
</dbReference>
<protein>
    <recommendedName>
        <fullName evidence="2 8">Elongation factor G</fullName>
    </recommendedName>
</protein>
<dbReference type="InterPro" id="IPR005225">
    <property type="entry name" value="Small_GTP-bd"/>
</dbReference>
<dbReference type="RefSeq" id="WP_069857055.1">
    <property type="nucleotide sequence ID" value="NZ_BDFE01000004.1"/>
</dbReference>
<dbReference type="FunFam" id="3.30.70.240:FF:000001">
    <property type="entry name" value="Elongation factor G"/>
    <property type="match status" value="1"/>
</dbReference>
<dbReference type="InterPro" id="IPR020568">
    <property type="entry name" value="Ribosomal_Su5_D2-typ_SF"/>
</dbReference>
<dbReference type="CDD" id="cd03713">
    <property type="entry name" value="EFG_mtEFG_C"/>
    <property type="match status" value="1"/>
</dbReference>
<dbReference type="GO" id="GO:0003924">
    <property type="term" value="F:GTPase activity"/>
    <property type="evidence" value="ECO:0007669"/>
    <property type="project" value="InterPro"/>
</dbReference>
<dbReference type="InterPro" id="IPR035649">
    <property type="entry name" value="EFG_V"/>
</dbReference>
<keyword evidence="3" id="KW-0547">Nucleotide-binding</keyword>
<evidence type="ECO:0000256" key="2">
    <source>
        <dbReference type="ARBA" id="ARBA00017872"/>
    </source>
</evidence>
<reference evidence="11" key="1">
    <citation type="submission" date="2016-06" db="EMBL/GenBank/DDBJ databases">
        <title>Draft genome sequence of Desulfoplanes formicivorans strain Pf12B.</title>
        <authorList>
            <person name="Watanabe M."/>
            <person name="Kojima H."/>
            <person name="Fukui M."/>
        </authorList>
    </citation>
    <scope>NUCLEOTIDE SEQUENCE [LARGE SCALE GENOMIC DNA]</scope>
    <source>
        <strain evidence="11">Pf12B</strain>
    </source>
</reference>
<dbReference type="SMART" id="SM00889">
    <property type="entry name" value="EFG_IV"/>
    <property type="match status" value="1"/>
</dbReference>
<organism evidence="10 11">
    <name type="scientific">Desulfoplanes formicivorans</name>
    <dbReference type="NCBI Taxonomy" id="1592317"/>
    <lineage>
        <taxon>Bacteria</taxon>
        <taxon>Pseudomonadati</taxon>
        <taxon>Thermodesulfobacteriota</taxon>
        <taxon>Desulfovibrionia</taxon>
        <taxon>Desulfovibrionales</taxon>
        <taxon>Desulfoplanaceae</taxon>
        <taxon>Desulfoplanes</taxon>
    </lineage>
</organism>
<dbReference type="InterPro" id="IPR005517">
    <property type="entry name" value="Transl_elong_EFG/EF2_IV"/>
</dbReference>
<dbReference type="NCBIfam" id="NF009381">
    <property type="entry name" value="PRK12740.1-5"/>
    <property type="match status" value="1"/>
</dbReference>
<dbReference type="Pfam" id="PF03764">
    <property type="entry name" value="EFG_IV"/>
    <property type="match status" value="1"/>
</dbReference>
<keyword evidence="4 10" id="KW-0251">Elongation factor</keyword>
<dbReference type="Pfam" id="PF22042">
    <property type="entry name" value="EF-G_D2"/>
    <property type="match status" value="1"/>
</dbReference>
<dbReference type="InterPro" id="IPR035647">
    <property type="entry name" value="EFG_III/V"/>
</dbReference>
<dbReference type="Pfam" id="PF00009">
    <property type="entry name" value="GTP_EFTU"/>
    <property type="match status" value="1"/>
</dbReference>
<evidence type="ECO:0000256" key="8">
    <source>
        <dbReference type="NCBIfam" id="TIGR00484"/>
    </source>
</evidence>
<dbReference type="CDD" id="cd01434">
    <property type="entry name" value="EFG_mtEFG1_IV"/>
    <property type="match status" value="1"/>
</dbReference>
<keyword evidence="11" id="KW-1185">Reference proteome</keyword>
<dbReference type="Gene3D" id="3.30.70.240">
    <property type="match status" value="1"/>
</dbReference>
<dbReference type="InterPro" id="IPR009000">
    <property type="entry name" value="Transl_B-barrel_sf"/>
</dbReference>
<dbReference type="OrthoDB" id="9801472at2"/>
<dbReference type="AlphaFoldDB" id="A0A194AEN0"/>
<gene>
    <name evidence="10" type="ORF">DPF_0251</name>
</gene>
<evidence type="ECO:0000256" key="7">
    <source>
        <dbReference type="ARBA" id="ARBA00024731"/>
    </source>
</evidence>
<keyword evidence="5" id="KW-0648">Protein biosynthesis</keyword>
<dbReference type="Gene3D" id="3.30.70.870">
    <property type="entry name" value="Elongation Factor G (Translational Gtpase), domain 3"/>
    <property type="match status" value="1"/>
</dbReference>
<dbReference type="SUPFAM" id="SSF54980">
    <property type="entry name" value="EF-G C-terminal domain-like"/>
    <property type="match status" value="2"/>
</dbReference>
<evidence type="ECO:0000256" key="6">
    <source>
        <dbReference type="ARBA" id="ARBA00023134"/>
    </source>
</evidence>
<dbReference type="Gene3D" id="3.40.50.300">
    <property type="entry name" value="P-loop containing nucleotide triphosphate hydrolases"/>
    <property type="match status" value="1"/>
</dbReference>
<evidence type="ECO:0000313" key="10">
    <source>
        <dbReference type="EMBL" id="GAU07561.1"/>
    </source>
</evidence>
<dbReference type="InterPro" id="IPR014721">
    <property type="entry name" value="Ribsml_uS5_D2-typ_fold_subgr"/>
</dbReference>
<dbReference type="STRING" id="1592317.DPF_0251"/>
<dbReference type="PANTHER" id="PTHR43261">
    <property type="entry name" value="TRANSLATION ELONGATION FACTOR G-RELATED"/>
    <property type="match status" value="1"/>
</dbReference>
<evidence type="ECO:0000259" key="9">
    <source>
        <dbReference type="PROSITE" id="PS51722"/>
    </source>
</evidence>
<comment type="caution">
    <text evidence="10">The sequence shown here is derived from an EMBL/GenBank/DDBJ whole genome shotgun (WGS) entry which is preliminary data.</text>
</comment>
<dbReference type="NCBIfam" id="TIGR00484">
    <property type="entry name" value="EF-G"/>
    <property type="match status" value="1"/>
</dbReference>
<dbReference type="InterPro" id="IPR027417">
    <property type="entry name" value="P-loop_NTPase"/>
</dbReference>
<evidence type="ECO:0000256" key="1">
    <source>
        <dbReference type="ARBA" id="ARBA00005870"/>
    </source>
</evidence>
<dbReference type="PANTHER" id="PTHR43261:SF7">
    <property type="entry name" value="ELONGATION FACTOR G-LIKE PROTEIN"/>
    <property type="match status" value="1"/>
</dbReference>
<dbReference type="SUPFAM" id="SSF54211">
    <property type="entry name" value="Ribosomal protein S5 domain 2-like"/>
    <property type="match status" value="1"/>
</dbReference>
<dbReference type="InterPro" id="IPR047872">
    <property type="entry name" value="EFG_IV"/>
</dbReference>
<dbReference type="InterPro" id="IPR041095">
    <property type="entry name" value="EFG_II"/>
</dbReference>
<dbReference type="InterPro" id="IPR000795">
    <property type="entry name" value="T_Tr_GTP-bd_dom"/>
</dbReference>
<dbReference type="NCBIfam" id="NF009891">
    <property type="entry name" value="PRK13351.1-1"/>
    <property type="match status" value="1"/>
</dbReference>
<dbReference type="SMART" id="SM00838">
    <property type="entry name" value="EFG_C"/>
    <property type="match status" value="1"/>
</dbReference>
<evidence type="ECO:0000256" key="3">
    <source>
        <dbReference type="ARBA" id="ARBA00022741"/>
    </source>
</evidence>
<dbReference type="SUPFAM" id="SSF50447">
    <property type="entry name" value="Translation proteins"/>
    <property type="match status" value="1"/>
</dbReference>
<dbReference type="Pfam" id="PF14492">
    <property type="entry name" value="EFG_III"/>
    <property type="match status" value="1"/>
</dbReference>
<dbReference type="Pfam" id="PF00679">
    <property type="entry name" value="EFG_C"/>
    <property type="match status" value="1"/>
</dbReference>
<feature type="domain" description="Tr-type G" evidence="9">
    <location>
        <begin position="6"/>
        <end position="278"/>
    </location>
</feature>
<dbReference type="Gene3D" id="2.40.30.10">
    <property type="entry name" value="Translation factors"/>
    <property type="match status" value="1"/>
</dbReference>
<dbReference type="SUPFAM" id="SSF52540">
    <property type="entry name" value="P-loop containing nucleoside triphosphate hydrolases"/>
    <property type="match status" value="1"/>
</dbReference>
<evidence type="ECO:0000313" key="11">
    <source>
        <dbReference type="Proteomes" id="UP000095200"/>
    </source>
</evidence>
<dbReference type="EMBL" id="BDFE01000004">
    <property type="protein sequence ID" value="GAU07561.1"/>
    <property type="molecule type" value="Genomic_DNA"/>
</dbReference>
<sequence length="686" mass="75188">MVEKLKEQRTYAIAGHGGTGKTSVAEMILLNAGNITRLGKIEEGTTSLDYEPEEIKRRGSIQPAVASYAWNKNDHFLLDTPGDNNFIGDLPYQLMAVDSAVFVIDAIDGVKPLTKKLWSEVDKAQLPTIIFINKIDRERANFDQAFDGLSSILGLKPVLLYMPIGAEADFKGLVDILNEKALYFQEDGSIKEGDIPEDMQDTIAVIRETTIENIAESDEELMETYLEEGSLTWDEIVSGLRKGTLSREIVPVCAGSALTNRGGVQLLDAIQDFLPSPLEHPQWQGVNDTTRPSDPEAPFAGFVFKTIADPFAGQLNIVRILSGTVTSDMPVVNATRESKEKFGQILLLEGKKQTPCKKELGPGAIFALAKLKNTGTGDCLCDEKSPFLPKLPELPPTIISYALSAAEKGDEDKVFAAVQRLLDEDIVLSLSRNEETGDMLLAGMGQLHIELSVEKIKRRYKADILLKTPKIPYRETIKGSAEVQGRHKKQSGGRGQFGDCWIKMEPNVRGGGYEFVNAIVGGVIPKQYIPAVDKGIQEASTRGVLAGYPLIDFKVTLYDGSYHAVDSSEMAFKVAGSLAFKKAAEQCKPVLLEPIMHMSVFVPDEYMGDVIGDLSGRRGKVLGSDSDKGITEIQAHVPLAEVLKYAPDLRSMTGGQGTFTMEFDHYEECPSQVTEKVIEESKKDTE</sequence>
<accession>A0A194AEN0</accession>
<comment type="similarity">
    <text evidence="1">Belongs to the TRAFAC class translation factor GTPase superfamily. Classic translation factor GTPase family. EF-G/EF-2 subfamily.</text>
</comment>
<dbReference type="InterPro" id="IPR000640">
    <property type="entry name" value="EFG_V-like"/>
</dbReference>
<keyword evidence="6" id="KW-0342">GTP-binding</keyword>
<dbReference type="PROSITE" id="PS51722">
    <property type="entry name" value="G_TR_2"/>
    <property type="match status" value="1"/>
</dbReference>
<dbReference type="GO" id="GO:0032790">
    <property type="term" value="P:ribosome disassembly"/>
    <property type="evidence" value="ECO:0007669"/>
    <property type="project" value="TreeGrafter"/>
</dbReference>
<comment type="function">
    <text evidence="7">Catalyzes the GTP-dependent ribosomal translocation step during translation elongation. During this step, the ribosome changes from the pre-translocational (PRE) to the post-translocational (POST) state as the newly formed A-site-bound peptidyl-tRNA and P-site-bound deacylated tRNA move to the P and E sites, respectively. Catalyzes the coordinated movement of the two tRNA molecules, the mRNA and conformational changes in the ribosome.</text>
</comment>
<dbReference type="InterPro" id="IPR004540">
    <property type="entry name" value="Transl_elong_EFG/EF2"/>
</dbReference>
<dbReference type="GO" id="GO:0005525">
    <property type="term" value="F:GTP binding"/>
    <property type="evidence" value="ECO:0007669"/>
    <property type="project" value="UniProtKB-UniRule"/>
</dbReference>
<dbReference type="CDD" id="cd04088">
    <property type="entry name" value="EFG_mtEFG_II"/>
    <property type="match status" value="1"/>
</dbReference>
<dbReference type="Gene3D" id="3.30.230.10">
    <property type="match status" value="1"/>
</dbReference>
<dbReference type="NCBIfam" id="NF009379">
    <property type="entry name" value="PRK12740.1-3"/>
    <property type="match status" value="1"/>
</dbReference>
<dbReference type="NCBIfam" id="TIGR00231">
    <property type="entry name" value="small_GTP"/>
    <property type="match status" value="1"/>
</dbReference>
<evidence type="ECO:0000256" key="4">
    <source>
        <dbReference type="ARBA" id="ARBA00022768"/>
    </source>
</evidence>
<dbReference type="Proteomes" id="UP000095200">
    <property type="component" value="Unassembled WGS sequence"/>
</dbReference>
<dbReference type="InterPro" id="IPR053905">
    <property type="entry name" value="EF-G-like_DII"/>
</dbReference>
<proteinExistence type="inferred from homology"/>
<name>A0A194AEN0_9BACT</name>
<dbReference type="FunFam" id="3.30.230.10:FF:000003">
    <property type="entry name" value="Elongation factor G"/>
    <property type="match status" value="1"/>
</dbReference>